<proteinExistence type="predicted"/>
<dbReference type="PANTHER" id="PTHR31832">
    <property type="entry name" value="B-BOX ZINC FINGER PROTEIN 22"/>
    <property type="match status" value="1"/>
</dbReference>
<gene>
    <name evidence="1" type="ORF">Gorai_022784</name>
</gene>
<dbReference type="EMBL" id="JABEZZ010000002">
    <property type="protein sequence ID" value="MBA0580574.1"/>
    <property type="molecule type" value="Genomic_DNA"/>
</dbReference>
<feature type="non-terminal residue" evidence="1">
    <location>
        <position position="223"/>
    </location>
</feature>
<organism evidence="1 2">
    <name type="scientific">Gossypium raimondii</name>
    <name type="common">Peruvian cotton</name>
    <name type="synonym">Gossypium klotzschianum subsp. raimondii</name>
    <dbReference type="NCBI Taxonomy" id="29730"/>
    <lineage>
        <taxon>Eukaryota</taxon>
        <taxon>Viridiplantae</taxon>
        <taxon>Streptophyta</taxon>
        <taxon>Embryophyta</taxon>
        <taxon>Tracheophyta</taxon>
        <taxon>Spermatophyta</taxon>
        <taxon>Magnoliopsida</taxon>
        <taxon>eudicotyledons</taxon>
        <taxon>Gunneridae</taxon>
        <taxon>Pentapetalae</taxon>
        <taxon>rosids</taxon>
        <taxon>malvids</taxon>
        <taxon>Malvales</taxon>
        <taxon>Malvaceae</taxon>
        <taxon>Malvoideae</taxon>
        <taxon>Gossypium</taxon>
    </lineage>
</organism>
<dbReference type="GO" id="GO:0009640">
    <property type="term" value="P:photomorphogenesis"/>
    <property type="evidence" value="ECO:0007669"/>
    <property type="project" value="TreeGrafter"/>
</dbReference>
<dbReference type="PANTHER" id="PTHR31832:SF52">
    <property type="entry name" value="B-BOX ZINC FINGER PROTEIN 21"/>
    <property type="match status" value="1"/>
</dbReference>
<dbReference type="AlphaFoldDB" id="A0A7J8NUS3"/>
<reference evidence="1 2" key="1">
    <citation type="journal article" date="2019" name="Genome Biol. Evol.">
        <title>Insights into the evolution of the New World diploid cottons (Gossypium, subgenus Houzingenia) based on genome sequencing.</title>
        <authorList>
            <person name="Grover C.E."/>
            <person name="Arick M.A. 2nd"/>
            <person name="Thrash A."/>
            <person name="Conover J.L."/>
            <person name="Sanders W.S."/>
            <person name="Peterson D.G."/>
            <person name="Frelichowski J.E."/>
            <person name="Scheffler J.A."/>
            <person name="Scheffler B.E."/>
            <person name="Wendel J.F."/>
        </authorList>
    </citation>
    <scope>NUCLEOTIDE SEQUENCE [LARGE SCALE GENOMIC DNA]</scope>
    <source>
        <strain evidence="1">8</strain>
        <tissue evidence="1">Leaf</tissue>
    </source>
</reference>
<sequence length="223" mass="24591">AALCHSYDHLVHHANNLASKHPRFSLLHPSSSKQAPLCDICQGNPLRDCDVPIHSANQHAQKRNRFLLTGVKLSETSSFYTSYSASLSNGGDSVAAEFKSQPWVKNLAHFNSPSLAMEINKSNGDKVLGSEGVSSSMSSISEHLIETHPSWHVEDFHYSSSPPSAFTKTDDAMLPCLDSDVAIQIVFHQQDIMGMTTDKRWSESDDALQFHRSALLSETCRPL</sequence>
<evidence type="ECO:0000313" key="2">
    <source>
        <dbReference type="Proteomes" id="UP000593578"/>
    </source>
</evidence>
<protein>
    <submittedName>
        <fullName evidence="1">Uncharacterized protein</fullName>
    </submittedName>
</protein>
<dbReference type="Proteomes" id="UP000593578">
    <property type="component" value="Unassembled WGS sequence"/>
</dbReference>
<dbReference type="InterPro" id="IPR051979">
    <property type="entry name" value="B-box_zinc_finger"/>
</dbReference>
<feature type="non-terminal residue" evidence="1">
    <location>
        <position position="1"/>
    </location>
</feature>
<name>A0A7J8NUS3_GOSRA</name>
<dbReference type="GO" id="GO:0005634">
    <property type="term" value="C:nucleus"/>
    <property type="evidence" value="ECO:0007669"/>
    <property type="project" value="TreeGrafter"/>
</dbReference>
<accession>A0A7J8NUS3</accession>
<comment type="caution">
    <text evidence="1">The sequence shown here is derived from an EMBL/GenBank/DDBJ whole genome shotgun (WGS) entry which is preliminary data.</text>
</comment>
<evidence type="ECO:0000313" key="1">
    <source>
        <dbReference type="EMBL" id="MBA0580574.1"/>
    </source>
</evidence>
<dbReference type="GO" id="GO:0006355">
    <property type="term" value="P:regulation of DNA-templated transcription"/>
    <property type="evidence" value="ECO:0007669"/>
    <property type="project" value="TreeGrafter"/>
</dbReference>